<reference evidence="1 2" key="1">
    <citation type="journal article" date="2013" name="Genome Announc.">
        <title>Genome sequences for three denitrifying bacterial strains isolated from a uranium- and nitrate-contaminated subsurface environment.</title>
        <authorList>
            <person name="Venkatramanan R."/>
            <person name="Prakash O."/>
            <person name="Woyke T."/>
            <person name="Chain P."/>
            <person name="Goodwin L.A."/>
            <person name="Watson D."/>
            <person name="Brooks S."/>
            <person name="Kostka J.E."/>
            <person name="Green S.J."/>
        </authorList>
    </citation>
    <scope>NUCLEOTIDE SEQUENCE [LARGE SCALE GENOMIC DNA]</scope>
    <source>
        <strain evidence="1 2">1NES1</strain>
    </source>
</reference>
<dbReference type="HOGENOM" id="CLU_2898114_0_0_5"/>
<dbReference type="AlphaFoldDB" id="N0BEF9"/>
<name>N0BEF9_9HYPH</name>
<organism evidence="1 2">
    <name type="scientific">Hyphomicrobium denitrificans 1NES1</name>
    <dbReference type="NCBI Taxonomy" id="670307"/>
    <lineage>
        <taxon>Bacteria</taxon>
        <taxon>Pseudomonadati</taxon>
        <taxon>Pseudomonadota</taxon>
        <taxon>Alphaproteobacteria</taxon>
        <taxon>Hyphomicrobiales</taxon>
        <taxon>Hyphomicrobiaceae</taxon>
        <taxon>Hyphomicrobium</taxon>
    </lineage>
</organism>
<keyword evidence="2" id="KW-1185">Reference proteome</keyword>
<evidence type="ECO:0000313" key="2">
    <source>
        <dbReference type="Proteomes" id="UP000005952"/>
    </source>
</evidence>
<dbReference type="Proteomes" id="UP000005952">
    <property type="component" value="Chromosome"/>
</dbReference>
<protein>
    <submittedName>
        <fullName evidence="1">Uncharacterized protein</fullName>
    </submittedName>
</protein>
<proteinExistence type="predicted"/>
<accession>N0BEF9</accession>
<dbReference type="KEGG" id="hdt:HYPDE_34088"/>
<evidence type="ECO:0000313" key="1">
    <source>
        <dbReference type="EMBL" id="AGK58490.1"/>
    </source>
</evidence>
<sequence>MPAFGTIALVLATNIVDARRKQKPNDRAGVDTASTRWRIELAGQILEFLAQLVAFEDLLEAW</sequence>
<dbReference type="EMBL" id="CP005587">
    <property type="protein sequence ID" value="AGK58490.1"/>
    <property type="molecule type" value="Genomic_DNA"/>
</dbReference>
<gene>
    <name evidence="1" type="ORF">HYPDE_34088</name>
</gene>